<organism evidence="2 3">
    <name type="scientific">Candidatus Komeilibacteria bacterium CG11_big_fil_rev_8_21_14_0_20_36_20</name>
    <dbReference type="NCBI Taxonomy" id="1974477"/>
    <lineage>
        <taxon>Bacteria</taxon>
        <taxon>Candidatus Komeiliibacteriota</taxon>
    </lineage>
</organism>
<accession>A0A2H0NDQ9</accession>
<dbReference type="AlphaFoldDB" id="A0A2H0NDQ9"/>
<evidence type="ECO:0000313" key="2">
    <source>
        <dbReference type="EMBL" id="PIR07004.1"/>
    </source>
</evidence>
<dbReference type="EMBL" id="PCWQ01000007">
    <property type="protein sequence ID" value="PIR07004.1"/>
    <property type="molecule type" value="Genomic_DNA"/>
</dbReference>
<feature type="chain" id="PRO_5013715524" description="MBG domain-containing protein" evidence="1">
    <location>
        <begin position="27"/>
        <end position="1258"/>
    </location>
</feature>
<evidence type="ECO:0000256" key="1">
    <source>
        <dbReference type="SAM" id="SignalP"/>
    </source>
</evidence>
<name>A0A2H0NDQ9_9BACT</name>
<protein>
    <recommendedName>
        <fullName evidence="4">MBG domain-containing protein</fullName>
    </recommendedName>
</protein>
<gene>
    <name evidence="2" type="ORF">COV55_01090</name>
</gene>
<keyword evidence="1" id="KW-0732">Signal</keyword>
<reference evidence="2 3" key="1">
    <citation type="submission" date="2017-09" db="EMBL/GenBank/DDBJ databases">
        <title>Depth-based differentiation of microbial function through sediment-hosted aquifers and enrichment of novel symbionts in the deep terrestrial subsurface.</title>
        <authorList>
            <person name="Probst A.J."/>
            <person name="Ladd B."/>
            <person name="Jarett J.K."/>
            <person name="Geller-Mcgrath D.E."/>
            <person name="Sieber C.M."/>
            <person name="Emerson J.B."/>
            <person name="Anantharaman K."/>
            <person name="Thomas B.C."/>
            <person name="Malmstrom R."/>
            <person name="Stieglmeier M."/>
            <person name="Klingl A."/>
            <person name="Woyke T."/>
            <person name="Ryan C.M."/>
            <person name="Banfield J.F."/>
        </authorList>
    </citation>
    <scope>NUCLEOTIDE SEQUENCE [LARGE SCALE GENOMIC DNA]</scope>
    <source>
        <strain evidence="2">CG11_big_fil_rev_8_21_14_0_20_36_20</strain>
    </source>
</reference>
<dbReference type="Proteomes" id="UP000230564">
    <property type="component" value="Unassembled WGS sequence"/>
</dbReference>
<evidence type="ECO:0008006" key="4">
    <source>
        <dbReference type="Google" id="ProtNLM"/>
    </source>
</evidence>
<feature type="signal peptide" evidence="1">
    <location>
        <begin position="1"/>
        <end position="26"/>
    </location>
</feature>
<proteinExistence type="predicted"/>
<comment type="caution">
    <text evidence="2">The sequence shown here is derived from an EMBL/GenBank/DDBJ whole genome shotgun (WGS) entry which is preliminary data.</text>
</comment>
<sequence length="1258" mass="130225">MHLLKKFAVFSLVITTALWSVGVSFAPVAKAAGNYGAGSLLALEGQSGAAVYYIGSDGMKYVFPDGKTYNTWYDNFDNVVRVNVAELDLYADGGAVTYRPGTKLVTHMNTAKIYAVGPGGTLHWIPTGDVAEDLYGADWGSRVLDVIPGYFSSSYTTGSDLSTMYPEGTLLQVGEDLYYVGEGDTVRPFATSDAFEANNFSYDYVIDVANVDGYSTGESITGEETELAGYMPGEGGGPVSGGDLTVSLASDTPASGIVVEGAARYPFTKLKLTTGSEGVTIDTMVVQRGGIGQDAAFSTIDVLDGSTMIPFDQNSKTFNSNHQATFTKDVVIPANTTQYIYLAGNMAASLDSYAGENPALGLASITLKGSGSVIGSLPAYGNTQTLNHTITIGTATVQRGSYNNASSTTIEVGKQDYTFFAFQIQAGSVEDVTFNQVSVYQEGTASLSEDLSGYALLKDGTKIADGVVDGKYINFSIAATTIPKGQTYQYQVQADVESGSARTVDLGIYRTTDLLVKGNTYGYNITPTYSGTGSAATKPVLSANEFQIANGNMTVERGSSVGADNVTVGSDQTLGAFKFTVKGEPIDVTELTLTIVSSSGAQIEDALEGVKIVDSNGVTVAGPTDITNDALTVAFTDTFTLPVGESEYTIMGNLNISGGWATDDTIYARLATAASAITATGQVTGNSITASPAANVDTNTQTVKAANLTVTRNTLPANATVIAGAQDVLVGSWNFDGTNSGEDIRITSIVVHASSTNFTNLTIYDGVFGSGGVAKSPVNDAPADNDGYDSASSTFAFDDPIVLTKGTSKTIQLIADVNTGAVAEQVGIFGLVDVSTTANASVIAYGVTSGNRGIVTLTADMGATMTVATAGTLTISTYNNPSAAIVRAGATGVTFGNIRLEAFNENLDLDQLKVFVADGNITGTATGNYQDVSKVYLYDGSTLLGSAAIPSTGYYTFNFPNNTLTIPQDGSKTITVKADLGTISSSADNAPGTPGADVRFGLGGTDGVKTTGVDSNDVVTSETYNGSTTTGMVLHKALPTVTHSTASAPLGAATSLTNGAIDLYAFNVAADASGNEVLLYRATLTVATGGTINVTSCYLRDSDGNVVGTAADPTDLDGGDGYGGYNTYTFDNPLISHSDELEPLQISAGSSETYYYNCTIALAGTGENVSVAMLGDTASSTSSDGYGNPTTDINTNYADAWGALNQGNFVWSDNYKGRGIDTTGATATEYGQWYNGYLVSGLGAVTTSTPSYTISWSG</sequence>
<evidence type="ECO:0000313" key="3">
    <source>
        <dbReference type="Proteomes" id="UP000230564"/>
    </source>
</evidence>